<dbReference type="Proteomes" id="UP000308199">
    <property type="component" value="Unassembled WGS sequence"/>
</dbReference>
<accession>A0A4S4K960</accession>
<feature type="non-terminal residue" evidence="1">
    <location>
        <position position="1"/>
    </location>
</feature>
<evidence type="ECO:0000313" key="1">
    <source>
        <dbReference type="EMBL" id="THG94446.1"/>
    </source>
</evidence>
<protein>
    <submittedName>
        <fullName evidence="1">Uncharacterized protein</fullName>
    </submittedName>
</protein>
<organism evidence="1 2">
    <name type="scientific">Phellinidium pouzarii</name>
    <dbReference type="NCBI Taxonomy" id="167371"/>
    <lineage>
        <taxon>Eukaryota</taxon>
        <taxon>Fungi</taxon>
        <taxon>Dikarya</taxon>
        <taxon>Basidiomycota</taxon>
        <taxon>Agaricomycotina</taxon>
        <taxon>Agaricomycetes</taxon>
        <taxon>Hymenochaetales</taxon>
        <taxon>Hymenochaetaceae</taxon>
        <taxon>Phellinidium</taxon>
    </lineage>
</organism>
<sequence>PQSDTTLKGQVTKPLLEATASSSVTTSRTTRTSELFTDLVLNSDSVLPLPTMMTETTETNLRAGEYFKQNASKVFTPQVILSQVPVQPSQPPQRTEPPLATKKIPVADTETLRTLLDLARILPSRRPAPASLSLPPRLQPWQSYVIEHYELAQAKGKVQDELRQLMCVVCATAAPILVSAMSMKSSSIDEDSFQLM</sequence>
<proteinExistence type="predicted"/>
<gene>
    <name evidence="1" type="ORF">EW145_g8136</name>
</gene>
<keyword evidence="2" id="KW-1185">Reference proteome</keyword>
<dbReference type="AlphaFoldDB" id="A0A4S4K960"/>
<name>A0A4S4K960_9AGAM</name>
<dbReference type="EMBL" id="SGPK01001102">
    <property type="protein sequence ID" value="THG94446.1"/>
    <property type="molecule type" value="Genomic_DNA"/>
</dbReference>
<evidence type="ECO:0000313" key="2">
    <source>
        <dbReference type="Proteomes" id="UP000308199"/>
    </source>
</evidence>
<comment type="caution">
    <text evidence="1">The sequence shown here is derived from an EMBL/GenBank/DDBJ whole genome shotgun (WGS) entry which is preliminary data.</text>
</comment>
<reference evidence="1 2" key="1">
    <citation type="submission" date="2019-02" db="EMBL/GenBank/DDBJ databases">
        <title>Genome sequencing of the rare red list fungi Phellinidium pouzarii.</title>
        <authorList>
            <person name="Buettner E."/>
            <person name="Kellner H."/>
        </authorList>
    </citation>
    <scope>NUCLEOTIDE SEQUENCE [LARGE SCALE GENOMIC DNA]</scope>
    <source>
        <strain evidence="1 2">DSM 108285</strain>
    </source>
</reference>